<comment type="subcellular location">
    <subcellularLocation>
        <location evidence="2">Secreted</location>
    </subcellularLocation>
</comment>
<dbReference type="Proteomes" id="UP000198914">
    <property type="component" value="Unassembled WGS sequence"/>
</dbReference>
<dbReference type="Gene3D" id="2.60.120.200">
    <property type="match status" value="1"/>
</dbReference>
<dbReference type="OrthoDB" id="3938151at2"/>
<dbReference type="PANTHER" id="PTHR38340">
    <property type="entry name" value="S-LAYER PROTEIN"/>
    <property type="match status" value="1"/>
</dbReference>
<dbReference type="GO" id="GO:0005509">
    <property type="term" value="F:calcium ion binding"/>
    <property type="evidence" value="ECO:0007669"/>
    <property type="project" value="InterPro"/>
</dbReference>
<dbReference type="Pfam" id="PF13385">
    <property type="entry name" value="Laminin_G_3"/>
    <property type="match status" value="1"/>
</dbReference>
<dbReference type="SUPFAM" id="SSF51126">
    <property type="entry name" value="Pectin lyase-like"/>
    <property type="match status" value="1"/>
</dbReference>
<dbReference type="InterPro" id="IPR022409">
    <property type="entry name" value="PKD/Chitinase_dom"/>
</dbReference>
<dbReference type="InterPro" id="IPR012334">
    <property type="entry name" value="Pectin_lyas_fold"/>
</dbReference>
<dbReference type="SUPFAM" id="SSF51120">
    <property type="entry name" value="beta-Roll"/>
    <property type="match status" value="1"/>
</dbReference>
<dbReference type="Gene3D" id="2.60.40.10">
    <property type="entry name" value="Immunoglobulins"/>
    <property type="match status" value="1"/>
</dbReference>
<protein>
    <submittedName>
        <fullName evidence="5">Hemolysin-type calcium-binding repeat-containing protein</fullName>
    </submittedName>
</protein>
<feature type="domain" description="PKD" evidence="4">
    <location>
        <begin position="465"/>
        <end position="523"/>
    </location>
</feature>
<evidence type="ECO:0000313" key="6">
    <source>
        <dbReference type="Proteomes" id="UP000198914"/>
    </source>
</evidence>
<dbReference type="RefSeq" id="WP_092640412.1">
    <property type="nucleotide sequence ID" value="NZ_FNPX01000001.1"/>
</dbReference>
<evidence type="ECO:0000256" key="2">
    <source>
        <dbReference type="ARBA" id="ARBA00004613"/>
    </source>
</evidence>
<name>A0A1H3IH59_9RHOB</name>
<dbReference type="InterPro" id="IPR011049">
    <property type="entry name" value="Serralysin-like_metalloprot_C"/>
</dbReference>
<dbReference type="CDD" id="cd00146">
    <property type="entry name" value="PKD"/>
    <property type="match status" value="1"/>
</dbReference>
<evidence type="ECO:0000313" key="5">
    <source>
        <dbReference type="EMBL" id="SDY27146.1"/>
    </source>
</evidence>
<dbReference type="InterPro" id="IPR013783">
    <property type="entry name" value="Ig-like_fold"/>
</dbReference>
<dbReference type="STRING" id="1244108.SAMN05444004_10111"/>
<comment type="function">
    <text evidence="1">Converts beta-D-mannuronic acid (M) to alpha-L-guluronic acid (G), producing a polymer with gel-forming capacity, required for the formation of the cyst coat.</text>
</comment>
<dbReference type="InterPro" id="IPR011050">
    <property type="entry name" value="Pectin_lyase_fold/virulence"/>
</dbReference>
<dbReference type="SUPFAM" id="SSF49899">
    <property type="entry name" value="Concanavalin A-like lectins/glucanases"/>
    <property type="match status" value="1"/>
</dbReference>
<dbReference type="Pfam" id="PF00353">
    <property type="entry name" value="HemolysinCabind"/>
    <property type="match status" value="3"/>
</dbReference>
<evidence type="ECO:0000256" key="3">
    <source>
        <dbReference type="ARBA" id="ARBA00022525"/>
    </source>
</evidence>
<dbReference type="Gene3D" id="2.160.20.10">
    <property type="entry name" value="Single-stranded right-handed beta-helix, Pectin lyase-like"/>
    <property type="match status" value="2"/>
</dbReference>
<gene>
    <name evidence="5" type="ORF">SAMN05444004_10111</name>
</gene>
<dbReference type="AlphaFoldDB" id="A0A1H3IH59"/>
<dbReference type="Gene3D" id="2.150.10.10">
    <property type="entry name" value="Serralysin-like metalloprotease, C-terminal"/>
    <property type="match status" value="1"/>
</dbReference>
<dbReference type="SMART" id="SM00710">
    <property type="entry name" value="PbH1"/>
    <property type="match status" value="8"/>
</dbReference>
<dbReference type="SMART" id="SM00089">
    <property type="entry name" value="PKD"/>
    <property type="match status" value="1"/>
</dbReference>
<dbReference type="InterPro" id="IPR001343">
    <property type="entry name" value="Hemolysn_Ca-bd"/>
</dbReference>
<dbReference type="SUPFAM" id="SSF49299">
    <property type="entry name" value="PKD domain"/>
    <property type="match status" value="1"/>
</dbReference>
<dbReference type="Pfam" id="PF18911">
    <property type="entry name" value="PKD_4"/>
    <property type="match status" value="1"/>
</dbReference>
<dbReference type="InterPro" id="IPR013320">
    <property type="entry name" value="ConA-like_dom_sf"/>
</dbReference>
<dbReference type="EMBL" id="FNPX01000001">
    <property type="protein sequence ID" value="SDY27146.1"/>
    <property type="molecule type" value="Genomic_DNA"/>
</dbReference>
<dbReference type="GO" id="GO:0005576">
    <property type="term" value="C:extracellular region"/>
    <property type="evidence" value="ECO:0007669"/>
    <property type="project" value="UniProtKB-SubCell"/>
</dbReference>
<keyword evidence="3" id="KW-0964">Secreted</keyword>
<dbReference type="InterPro" id="IPR000601">
    <property type="entry name" value="PKD_dom"/>
</dbReference>
<dbReference type="InterPro" id="IPR039448">
    <property type="entry name" value="Beta_helix"/>
</dbReference>
<dbReference type="InterPro" id="IPR035986">
    <property type="entry name" value="PKD_dom_sf"/>
</dbReference>
<evidence type="ECO:0000259" key="4">
    <source>
        <dbReference type="PROSITE" id="PS50093"/>
    </source>
</evidence>
<dbReference type="InterPro" id="IPR050557">
    <property type="entry name" value="RTX_toxin/Mannuronan_C5-epim"/>
</dbReference>
<dbReference type="Pfam" id="PF13229">
    <property type="entry name" value="Beta_helix"/>
    <property type="match status" value="1"/>
</dbReference>
<dbReference type="PROSITE" id="PS50093">
    <property type="entry name" value="PKD"/>
    <property type="match status" value="1"/>
</dbReference>
<dbReference type="PRINTS" id="PR00313">
    <property type="entry name" value="CABNDNGRPT"/>
</dbReference>
<evidence type="ECO:0000256" key="1">
    <source>
        <dbReference type="ARBA" id="ARBA00002822"/>
    </source>
</evidence>
<sequence>MNIANDVFVSSAAELTAALDAATGGETIWLASGHYGDLGISPKHLTNSQGVYDSKVTIRSVDPDDPAELSGVNISGGQNIHFADLKFEFAPQEGDGTRTIMFNVRNWSPADRDAENISVENSLFTGLPVSEENGGDPSNPEDVYAHDGNVAGLSTGVAFSARGVQDVTFTGNEVTGFFRGVVFSESDNVVFTENYIHDLRSDGANFAAVTNVLIEGNEIRDMTPWRHEDAIGKGDHADLIQFWTAGTTTPSENIVIRNNLLHVSEGDASQSIFMRNEMVDSGGAGLEMFYRNILIEDNLIYNSQANATRVGEGIDITIRNNTYIHNTDHSGSSVNTPAIRVALDSQNVIIENNIVPRIANQEAMEGLGFLIRNNLVTQNTDPNGENYVGNLFIDALSGRYSSVVDLQLLPGNPAVGLGIGAEMSQFNETPEALTAIALTTSGAFSGDDFQFTFDAGLTADAQGFTDDRVSYHWDFGDGTEASGLNAGHRYEAPGEYVVTLTVTSVDGVTSVNQTMVEIDNPTLFTLGLSESGVSDASSYETAITGEGVSDAIVTLEDGSLAYHLTNDSTLTLERSASQLYSHDQFTFSLDLKRDMATDGGGYVMMWISSMRLRMDDEGFVTFDFWNADEEHFELVSQGAIQDTEWHNLAISYNSHEQEAVLYLDGEAFGSGHFEGFTDVQESWGMQLGYTFKDNFEGLIRNVSLSNVSIGETVEVTPLPEVPNPTVDPTIENQTYVQEGGYVQGGTELSDLMIGTVGDDVVKGLDGDDVFRMGAGDDLVNAGAGDDLMYGGDGNDILQGFAGTDTAYGGSGDDLIYANIAYGEAGNDNLRGGSSSDYLVGGDGNDFIQAGEADDVLIGGSGADVMKGGNGNDVLVADMDDLTINGGAGTDIALFFAAQGSFQFADKMVVGVEELDFTNALQNTVEVGSISNLRQSDTDELIIRGDVGDIVRSDLDLDYVGQDVRDGVTYDRYAASDDATFLLVDVDMTVDWTL</sequence>
<dbReference type="InterPro" id="IPR006626">
    <property type="entry name" value="PbH1"/>
</dbReference>
<keyword evidence="6" id="KW-1185">Reference proteome</keyword>
<reference evidence="6" key="1">
    <citation type="submission" date="2016-10" db="EMBL/GenBank/DDBJ databases">
        <authorList>
            <person name="Varghese N."/>
            <person name="Submissions S."/>
        </authorList>
    </citation>
    <scope>NUCLEOTIDE SEQUENCE [LARGE SCALE GENOMIC DNA]</scope>
    <source>
        <strain evidence="6">DSM 100420</strain>
    </source>
</reference>
<dbReference type="PANTHER" id="PTHR38340:SF1">
    <property type="entry name" value="S-LAYER PROTEIN"/>
    <property type="match status" value="1"/>
</dbReference>
<organism evidence="5 6">
    <name type="scientific">Jannaschia faecimaris</name>
    <dbReference type="NCBI Taxonomy" id="1244108"/>
    <lineage>
        <taxon>Bacteria</taxon>
        <taxon>Pseudomonadati</taxon>
        <taxon>Pseudomonadota</taxon>
        <taxon>Alphaproteobacteria</taxon>
        <taxon>Rhodobacterales</taxon>
        <taxon>Roseobacteraceae</taxon>
        <taxon>Jannaschia</taxon>
    </lineage>
</organism>
<proteinExistence type="predicted"/>
<accession>A0A1H3IH59</accession>